<reference evidence="6" key="1">
    <citation type="submission" date="2021-02" db="EMBL/GenBank/DDBJ databases">
        <authorList>
            <person name="Nowell W R."/>
        </authorList>
    </citation>
    <scope>NUCLEOTIDE SEQUENCE</scope>
</reference>
<evidence type="ECO:0000313" key="7">
    <source>
        <dbReference type="Proteomes" id="UP000663836"/>
    </source>
</evidence>
<evidence type="ECO:0000313" key="8">
    <source>
        <dbReference type="Proteomes" id="UP000663870"/>
    </source>
</evidence>
<evidence type="ECO:0000313" key="6">
    <source>
        <dbReference type="EMBL" id="CAF3985757.1"/>
    </source>
</evidence>
<accession>A0A819MTC3</accession>
<dbReference type="InterPro" id="IPR003347">
    <property type="entry name" value="JmjC_dom"/>
</dbReference>
<dbReference type="AlphaFoldDB" id="A0A819MTC3"/>
<dbReference type="Proteomes" id="UP000663836">
    <property type="component" value="Unassembled WGS sequence"/>
</dbReference>
<keyword evidence="8" id="KW-1185">Reference proteome</keyword>
<dbReference type="SUPFAM" id="SSF51197">
    <property type="entry name" value="Clavaminate synthase-like"/>
    <property type="match status" value="1"/>
</dbReference>
<dbReference type="GO" id="GO:0005634">
    <property type="term" value="C:nucleus"/>
    <property type="evidence" value="ECO:0007669"/>
    <property type="project" value="TreeGrafter"/>
</dbReference>
<dbReference type="Proteomes" id="UP000663854">
    <property type="component" value="Unassembled WGS sequence"/>
</dbReference>
<feature type="domain" description="JmjC" evidence="2">
    <location>
        <begin position="128"/>
        <end position="287"/>
    </location>
</feature>
<dbReference type="EMBL" id="CAJNOL010000276">
    <property type="protein sequence ID" value="CAF0978919.1"/>
    <property type="molecule type" value="Genomic_DNA"/>
</dbReference>
<dbReference type="EMBL" id="CAJNOH010000175">
    <property type="protein sequence ID" value="CAF0927037.1"/>
    <property type="molecule type" value="Genomic_DNA"/>
</dbReference>
<dbReference type="SMART" id="SM00558">
    <property type="entry name" value="JmjC"/>
    <property type="match status" value="1"/>
</dbReference>
<feature type="domain" description="JmjN" evidence="1">
    <location>
        <begin position="8"/>
        <end position="49"/>
    </location>
</feature>
<evidence type="ECO:0000313" key="4">
    <source>
        <dbReference type="EMBL" id="CAF0927037.1"/>
    </source>
</evidence>
<dbReference type="EMBL" id="CAJOBD010004225">
    <property type="protein sequence ID" value="CAF3985757.1"/>
    <property type="molecule type" value="Genomic_DNA"/>
</dbReference>
<name>A0A819MTC3_9BILA</name>
<dbReference type="Pfam" id="PF02373">
    <property type="entry name" value="JmjC"/>
    <property type="match status" value="1"/>
</dbReference>
<dbReference type="InterPro" id="IPR003349">
    <property type="entry name" value="JmjN"/>
</dbReference>
<dbReference type="GO" id="GO:0032452">
    <property type="term" value="F:histone demethylase activity"/>
    <property type="evidence" value="ECO:0007669"/>
    <property type="project" value="TreeGrafter"/>
</dbReference>
<organism evidence="6 7">
    <name type="scientific">Rotaria sordida</name>
    <dbReference type="NCBI Taxonomy" id="392033"/>
    <lineage>
        <taxon>Eukaryota</taxon>
        <taxon>Metazoa</taxon>
        <taxon>Spiralia</taxon>
        <taxon>Gnathifera</taxon>
        <taxon>Rotifera</taxon>
        <taxon>Eurotatoria</taxon>
        <taxon>Bdelloidea</taxon>
        <taxon>Philodinida</taxon>
        <taxon>Philodinidae</taxon>
        <taxon>Rotaria</taxon>
    </lineage>
</organism>
<proteinExistence type="predicted"/>
<dbReference type="Proteomes" id="UP000663864">
    <property type="component" value="Unassembled WGS sequence"/>
</dbReference>
<dbReference type="PANTHER" id="PTHR10694">
    <property type="entry name" value="LYSINE-SPECIFIC DEMETHYLASE"/>
    <property type="match status" value="1"/>
</dbReference>
<sequence length="490" mass="55579">MSSISMDAPTLQATRNNMRNFINFVHMHEFLLKQYGAIKIVPPSEFQEVFKKNRIKCILPSTIQQITQPNRNNMIYSVDTVPCINENKLKQLLPLNETTFWLSLSQSSNKQQISSVSILSNMSFFLKRVSRTDFDIHRLPQRSLLALCDSKCLRQFVPSLIRAHGPGAIHPLASAHQRLFSFDYHHGGGLRYWYIVPASERGALEHMFQQEAISLCLEHGQVLIDPLTFDKYRIRYHRLVQHPNEIVVLAAGALSQSFTEDATWSETIDFALPSWLDDGHASAQISCACKLPITSLSKVIDINSFRPELIQCYINTYLNIIIDSKSLSNTSNQNSETNKISILSSTSLTSLDRSSSQSVISSIGSNLFEDEGIDNCHYLNQLKMQEENNVLEIPDEFAHCTTSYSLQTSSKSTDDFYEIFSSQDSYERTMIESIDDPCTLSFEEIMDLLSTPPIPVKSIESQAEPQVDKRNDNKRTISVSSVTYFSLKKN</sequence>
<evidence type="ECO:0000313" key="3">
    <source>
        <dbReference type="EMBL" id="CAF0882781.1"/>
    </source>
</evidence>
<dbReference type="PROSITE" id="PS51184">
    <property type="entry name" value="JMJC"/>
    <property type="match status" value="1"/>
</dbReference>
<comment type="caution">
    <text evidence="6">The sequence shown here is derived from an EMBL/GenBank/DDBJ whole genome shotgun (WGS) entry which is preliminary data.</text>
</comment>
<dbReference type="GO" id="GO:0010468">
    <property type="term" value="P:regulation of gene expression"/>
    <property type="evidence" value="ECO:0007669"/>
    <property type="project" value="TreeGrafter"/>
</dbReference>
<dbReference type="Gene3D" id="2.60.120.650">
    <property type="entry name" value="Cupin"/>
    <property type="match status" value="1"/>
</dbReference>
<dbReference type="PROSITE" id="PS51183">
    <property type="entry name" value="JMJN"/>
    <property type="match status" value="1"/>
</dbReference>
<dbReference type="Proteomes" id="UP000663870">
    <property type="component" value="Unassembled WGS sequence"/>
</dbReference>
<evidence type="ECO:0000259" key="1">
    <source>
        <dbReference type="PROSITE" id="PS51183"/>
    </source>
</evidence>
<evidence type="ECO:0000313" key="5">
    <source>
        <dbReference type="EMBL" id="CAF0978919.1"/>
    </source>
</evidence>
<protein>
    <submittedName>
        <fullName evidence="6">Uncharacterized protein</fullName>
    </submittedName>
</protein>
<dbReference type="GO" id="GO:0000785">
    <property type="term" value="C:chromatin"/>
    <property type="evidence" value="ECO:0007669"/>
    <property type="project" value="TreeGrafter"/>
</dbReference>
<dbReference type="EMBL" id="CAJNOT010000182">
    <property type="protein sequence ID" value="CAF0882781.1"/>
    <property type="molecule type" value="Genomic_DNA"/>
</dbReference>
<evidence type="ECO:0000259" key="2">
    <source>
        <dbReference type="PROSITE" id="PS51184"/>
    </source>
</evidence>
<gene>
    <name evidence="6" type="ORF">JBS370_LOCUS25435</name>
    <name evidence="5" type="ORF">JXQ802_LOCUS13072</name>
    <name evidence="4" type="ORF">PYM288_LOCUS10847</name>
    <name evidence="3" type="ORF">ZHD862_LOCUS6471</name>
</gene>